<sequence length="78" mass="8214">MFFIDRSAAIKAIAPVNIVAMEDRTASAVISDGMGSVDIHNIVISVAITPANITRTNSILASNTKNPTELVHPNRAGL</sequence>
<protein>
    <submittedName>
        <fullName evidence="1">Uncharacterized protein</fullName>
    </submittedName>
</protein>
<gene>
    <name evidence="1" type="ORF">TOL_1291</name>
</gene>
<evidence type="ECO:0000313" key="1">
    <source>
        <dbReference type="EMBL" id="CCU71719.1"/>
    </source>
</evidence>
<evidence type="ECO:0000313" key="2">
    <source>
        <dbReference type="Proteomes" id="UP000011866"/>
    </source>
</evidence>
<accession>M5E2B0</accession>
<dbReference type="Proteomes" id="UP000011866">
    <property type="component" value="Chromosome"/>
</dbReference>
<dbReference type="AlphaFoldDB" id="M5E2B0"/>
<dbReference type="EMBL" id="HF680312">
    <property type="protein sequence ID" value="CCU71719.1"/>
    <property type="molecule type" value="Genomic_DNA"/>
</dbReference>
<dbReference type="KEGG" id="tol:TOL_1291"/>
<organism evidence="1 2">
    <name type="scientific">Thalassolituus oleivorans MIL-1</name>
    <dbReference type="NCBI Taxonomy" id="1298593"/>
    <lineage>
        <taxon>Bacteria</taxon>
        <taxon>Pseudomonadati</taxon>
        <taxon>Pseudomonadota</taxon>
        <taxon>Gammaproteobacteria</taxon>
        <taxon>Oceanospirillales</taxon>
        <taxon>Oceanospirillaceae</taxon>
        <taxon>Thalassolituus</taxon>
    </lineage>
</organism>
<reference evidence="1 2" key="1">
    <citation type="journal article" date="2013" name="Genome Announc.">
        <title>Genome Sequence of Thalassolituus oleivorans MIL-1 (DSM 14913T).</title>
        <authorList>
            <person name="Golyshin P.N."/>
            <person name="Werner J."/>
            <person name="Chernikova T.N."/>
            <person name="Tran H."/>
            <person name="Ferrer M."/>
            <person name="Yakimov M.M."/>
            <person name="Teeling H."/>
            <person name="Golyshina O.V."/>
        </authorList>
    </citation>
    <scope>NUCLEOTIDE SEQUENCE [LARGE SCALE GENOMIC DNA]</scope>
    <source>
        <strain evidence="1 2">MIL-1</strain>
    </source>
</reference>
<name>M5E2B0_9GAMM</name>
<proteinExistence type="predicted"/>
<keyword evidence="2" id="KW-1185">Reference proteome</keyword>
<dbReference type="HOGENOM" id="CLU_2620870_0_0_6"/>